<dbReference type="PANTHER" id="PTHR31025">
    <property type="entry name" value="SI:CH211-196P9.1-RELATED"/>
    <property type="match status" value="1"/>
</dbReference>
<proteinExistence type="predicted"/>
<name>A0A9N9ZZN8_BEMTA</name>
<protein>
    <submittedName>
        <fullName evidence="1">Uncharacterized protein</fullName>
    </submittedName>
</protein>
<dbReference type="AlphaFoldDB" id="A0A9N9ZZN8"/>
<evidence type="ECO:0000313" key="1">
    <source>
        <dbReference type="EMBL" id="CAH0381277.1"/>
    </source>
</evidence>
<dbReference type="EMBL" id="OU963862">
    <property type="protein sequence ID" value="CAH0381277.1"/>
    <property type="molecule type" value="Genomic_DNA"/>
</dbReference>
<dbReference type="PANTHER" id="PTHR31025:SF9">
    <property type="entry name" value="SI:DKEY-286J15.1"/>
    <property type="match status" value="1"/>
</dbReference>
<feature type="non-terminal residue" evidence="1">
    <location>
        <position position="1"/>
    </location>
</feature>
<reference evidence="1" key="1">
    <citation type="submission" date="2021-12" db="EMBL/GenBank/DDBJ databases">
        <authorList>
            <person name="King R."/>
        </authorList>
    </citation>
    <scope>NUCLEOTIDE SEQUENCE</scope>
</reference>
<dbReference type="Proteomes" id="UP001152759">
    <property type="component" value="Chromosome 1"/>
</dbReference>
<sequence length="499" mass="56213">GKDGIASSDNTSDTFTASLRGQLGHFLNDVSRSSDNAFAGDAPGFGNMAGPSEQGMEEVNYLDVTSMSESFNSMTWTSCLQDPLNPETAQSYSEKLGKHLAAADDGQIVLKYYSDHGTLSDHCRSKLCDIIIREEFKNSDRYKIDSRVFGIASKAICLLFPGEVPEIYYIPYENLGYKRKVNAKGKLVEKYNNRRSSLRAVGLLPPVKRQKASSQDAPVALSDEAPGENIEYGEDISWLQENGERGALEVFNAKWKATYPIRRRMILSSSSAKVYLDKFSVFKNPIRATQLMLEDFKTQYPAEANNFFPSWAYVSRKIFDAAERKADADRTWRYSILKHGIDLHRIKYSGNISISAFKILLFLLPQPGFAKKYWRPSRMESYESIFLEVDSSKSYKEMLSRRKEKLSAVGLRVQPLVVVLKKDDGGVSIFVTIDDYELKCSNVLDAFDLCFKLIHVLNLDYPAEAQSAYLFIQKYCYKIQPKEPRILPSVAALAASLGL</sequence>
<organism evidence="1 2">
    <name type="scientific">Bemisia tabaci</name>
    <name type="common">Sweetpotato whitefly</name>
    <name type="synonym">Aleurodes tabaci</name>
    <dbReference type="NCBI Taxonomy" id="7038"/>
    <lineage>
        <taxon>Eukaryota</taxon>
        <taxon>Metazoa</taxon>
        <taxon>Ecdysozoa</taxon>
        <taxon>Arthropoda</taxon>
        <taxon>Hexapoda</taxon>
        <taxon>Insecta</taxon>
        <taxon>Pterygota</taxon>
        <taxon>Neoptera</taxon>
        <taxon>Paraneoptera</taxon>
        <taxon>Hemiptera</taxon>
        <taxon>Sternorrhyncha</taxon>
        <taxon>Aleyrodoidea</taxon>
        <taxon>Aleyrodidae</taxon>
        <taxon>Aleyrodinae</taxon>
        <taxon>Bemisia</taxon>
    </lineage>
</organism>
<accession>A0A9N9ZZN8</accession>
<evidence type="ECO:0000313" key="2">
    <source>
        <dbReference type="Proteomes" id="UP001152759"/>
    </source>
</evidence>
<gene>
    <name evidence="1" type="ORF">BEMITA_LOCUS946</name>
</gene>
<keyword evidence="2" id="KW-1185">Reference proteome</keyword>